<organism evidence="2 3">
    <name type="scientific">Tianweitania sediminis</name>
    <dbReference type="NCBI Taxonomy" id="1502156"/>
    <lineage>
        <taxon>Bacteria</taxon>
        <taxon>Pseudomonadati</taxon>
        <taxon>Pseudomonadota</taxon>
        <taxon>Alphaproteobacteria</taxon>
        <taxon>Hyphomicrobiales</taxon>
        <taxon>Phyllobacteriaceae</taxon>
        <taxon>Tianweitania</taxon>
    </lineage>
</organism>
<sequence length="145" mass="15707">MDPYIKLMVDYSPALAAGVVGTVFVVVTLLKLLGFSGIGDKSQLVDSGKMTVVATGIETVKNQVTELEKRLSAVNEIEKRLGIVELDLKNRPTKEDHHRLELSFTRLEGEVKSALMTIQASAAAISRIEDFMYAAAARKGQGGQT</sequence>
<dbReference type="InterPro" id="IPR020269">
    <property type="entry name" value="Phage_Mu_Releasin"/>
</dbReference>
<keyword evidence="1" id="KW-1133">Transmembrane helix</keyword>
<proteinExistence type="predicted"/>
<keyword evidence="1" id="KW-0812">Transmembrane</keyword>
<feature type="transmembrane region" description="Helical" evidence="1">
    <location>
        <begin position="12"/>
        <end position="33"/>
    </location>
</feature>
<comment type="caution">
    <text evidence="2">The sequence shown here is derived from an EMBL/GenBank/DDBJ whole genome shotgun (WGS) entry which is preliminary data.</text>
</comment>
<name>A0A8J7R389_9HYPH</name>
<dbReference type="AlphaFoldDB" id="A0A8J7R389"/>
<gene>
    <name evidence="2" type="ORF">J5Y06_12385</name>
</gene>
<keyword evidence="1" id="KW-0472">Membrane</keyword>
<reference evidence="2" key="1">
    <citation type="submission" date="2021-03" db="EMBL/GenBank/DDBJ databases">
        <title>Genome sequencing and assembly of Tianweitania sediminis.</title>
        <authorList>
            <person name="Chhetri G."/>
        </authorList>
    </citation>
    <scope>NUCLEOTIDE SEQUENCE</scope>
    <source>
        <strain evidence="2">Z8</strain>
    </source>
</reference>
<dbReference type="Proteomes" id="UP000666240">
    <property type="component" value="Unassembled WGS sequence"/>
</dbReference>
<evidence type="ECO:0000313" key="2">
    <source>
        <dbReference type="EMBL" id="MBP0439450.1"/>
    </source>
</evidence>
<protein>
    <submittedName>
        <fullName evidence="2">DUF2730 family protein</fullName>
    </submittedName>
</protein>
<dbReference type="Pfam" id="PF10805">
    <property type="entry name" value="DUF2730"/>
    <property type="match status" value="1"/>
</dbReference>
<evidence type="ECO:0000313" key="3">
    <source>
        <dbReference type="Proteomes" id="UP000666240"/>
    </source>
</evidence>
<accession>A0A8J7R389</accession>
<evidence type="ECO:0000256" key="1">
    <source>
        <dbReference type="SAM" id="Phobius"/>
    </source>
</evidence>
<keyword evidence="3" id="KW-1185">Reference proteome</keyword>
<dbReference type="RefSeq" id="WP_209335453.1">
    <property type="nucleotide sequence ID" value="NZ_JAGIYY010000003.1"/>
</dbReference>
<dbReference type="EMBL" id="JAGIYY010000003">
    <property type="protein sequence ID" value="MBP0439450.1"/>
    <property type="molecule type" value="Genomic_DNA"/>
</dbReference>